<keyword evidence="1" id="KW-0472">Membrane</keyword>
<feature type="transmembrane region" description="Helical" evidence="1">
    <location>
        <begin position="12"/>
        <end position="31"/>
    </location>
</feature>
<keyword evidence="1" id="KW-0812">Transmembrane</keyword>
<evidence type="ECO:0000313" key="2">
    <source>
        <dbReference type="EMBL" id="SEF67684.1"/>
    </source>
</evidence>
<keyword evidence="3" id="KW-1185">Reference proteome</keyword>
<keyword evidence="1" id="KW-1133">Transmembrane helix</keyword>
<dbReference type="Proteomes" id="UP000236728">
    <property type="component" value="Unassembled WGS sequence"/>
</dbReference>
<proteinExistence type="predicted"/>
<gene>
    <name evidence="2" type="ORF">SAMN05421819_0784</name>
</gene>
<dbReference type="EMBL" id="FNVA01000001">
    <property type="protein sequence ID" value="SEF67684.1"/>
    <property type="molecule type" value="Genomic_DNA"/>
</dbReference>
<accession>A0A1H5TXX2</accession>
<evidence type="ECO:0000256" key="1">
    <source>
        <dbReference type="SAM" id="Phobius"/>
    </source>
</evidence>
<protein>
    <submittedName>
        <fullName evidence="2">Uncharacterized protein</fullName>
    </submittedName>
</protein>
<organism evidence="2 3">
    <name type="scientific">Bryocella elongata</name>
    <dbReference type="NCBI Taxonomy" id="863522"/>
    <lineage>
        <taxon>Bacteria</taxon>
        <taxon>Pseudomonadati</taxon>
        <taxon>Acidobacteriota</taxon>
        <taxon>Terriglobia</taxon>
        <taxon>Terriglobales</taxon>
        <taxon>Acidobacteriaceae</taxon>
        <taxon>Bryocella</taxon>
    </lineage>
</organism>
<reference evidence="2 3" key="1">
    <citation type="submission" date="2016-10" db="EMBL/GenBank/DDBJ databases">
        <authorList>
            <person name="de Groot N.N."/>
        </authorList>
    </citation>
    <scope>NUCLEOTIDE SEQUENCE [LARGE SCALE GENOMIC DNA]</scope>
    <source>
        <strain evidence="2 3">DSM 22489</strain>
    </source>
</reference>
<dbReference type="AlphaFoldDB" id="A0A1H5TXX2"/>
<evidence type="ECO:0000313" key="3">
    <source>
        <dbReference type="Proteomes" id="UP000236728"/>
    </source>
</evidence>
<sequence>MDEDPHKTSVEIPWRKVAAFTVFIAAVVYAVEHPHSPFYYLVKFIALPVP</sequence>
<name>A0A1H5TXX2_9BACT</name>